<dbReference type="EMBL" id="JARBDR010000657">
    <property type="protein sequence ID" value="KAJ8308268.1"/>
    <property type="molecule type" value="Genomic_DNA"/>
</dbReference>
<comment type="caution">
    <text evidence="2">The sequence shown here is derived from an EMBL/GenBank/DDBJ whole genome shotgun (WGS) entry which is preliminary data.</text>
</comment>
<protein>
    <submittedName>
        <fullName evidence="2">Uncharacterized protein</fullName>
    </submittedName>
</protein>
<evidence type="ECO:0000313" key="3">
    <source>
        <dbReference type="Proteomes" id="UP001217089"/>
    </source>
</evidence>
<feature type="region of interest" description="Disordered" evidence="1">
    <location>
        <begin position="1"/>
        <end position="85"/>
    </location>
</feature>
<feature type="compositionally biased region" description="Basic and acidic residues" evidence="1">
    <location>
        <begin position="12"/>
        <end position="33"/>
    </location>
</feature>
<feature type="compositionally biased region" description="Acidic residues" evidence="1">
    <location>
        <begin position="117"/>
        <end position="132"/>
    </location>
</feature>
<evidence type="ECO:0000313" key="2">
    <source>
        <dbReference type="EMBL" id="KAJ8308268.1"/>
    </source>
</evidence>
<feature type="region of interest" description="Disordered" evidence="1">
    <location>
        <begin position="109"/>
        <end position="132"/>
    </location>
</feature>
<evidence type="ECO:0000256" key="1">
    <source>
        <dbReference type="SAM" id="MobiDB-lite"/>
    </source>
</evidence>
<sequence>MSSQSSRLKQVFMDKESVSTKKTVKFTDDHESSGSESDEESDDSDSGDDKERDDDDSQSDEEYEAKNTNRFAYPGDHKKEKTSTKSFISLSPSEYELKMGIKDIISGFENTIGPRNEEDDNIKESGDDTSTE</sequence>
<organism evidence="2 3">
    <name type="scientific">Tegillarca granosa</name>
    <name type="common">Malaysian cockle</name>
    <name type="synonym">Anadara granosa</name>
    <dbReference type="NCBI Taxonomy" id="220873"/>
    <lineage>
        <taxon>Eukaryota</taxon>
        <taxon>Metazoa</taxon>
        <taxon>Spiralia</taxon>
        <taxon>Lophotrochozoa</taxon>
        <taxon>Mollusca</taxon>
        <taxon>Bivalvia</taxon>
        <taxon>Autobranchia</taxon>
        <taxon>Pteriomorphia</taxon>
        <taxon>Arcoida</taxon>
        <taxon>Arcoidea</taxon>
        <taxon>Arcidae</taxon>
        <taxon>Tegillarca</taxon>
    </lineage>
</organism>
<proteinExistence type="predicted"/>
<gene>
    <name evidence="2" type="ORF">KUTeg_013142</name>
</gene>
<reference evidence="2 3" key="1">
    <citation type="submission" date="2022-12" db="EMBL/GenBank/DDBJ databases">
        <title>Chromosome-level genome of Tegillarca granosa.</title>
        <authorList>
            <person name="Kim J."/>
        </authorList>
    </citation>
    <scope>NUCLEOTIDE SEQUENCE [LARGE SCALE GENOMIC DNA]</scope>
    <source>
        <strain evidence="2">Teg-2019</strain>
        <tissue evidence="2">Adductor muscle</tissue>
    </source>
</reference>
<name>A0ABQ9ESU3_TEGGR</name>
<feature type="compositionally biased region" description="Acidic residues" evidence="1">
    <location>
        <begin position="36"/>
        <end position="63"/>
    </location>
</feature>
<accession>A0ABQ9ESU3</accession>
<dbReference type="Proteomes" id="UP001217089">
    <property type="component" value="Unassembled WGS sequence"/>
</dbReference>
<keyword evidence="3" id="KW-1185">Reference proteome</keyword>